<comment type="caution">
    <text evidence="4">The sequence shown here is derived from an EMBL/GenBank/DDBJ whole genome shotgun (WGS) entry which is preliminary data.</text>
</comment>
<evidence type="ECO:0000313" key="4">
    <source>
        <dbReference type="EMBL" id="MCT4334001.1"/>
    </source>
</evidence>
<feature type="domain" description="HTTM" evidence="3">
    <location>
        <begin position="1"/>
        <end position="98"/>
    </location>
</feature>
<keyword evidence="2" id="KW-0812">Transmembrane</keyword>
<feature type="transmembrane region" description="Helical" evidence="2">
    <location>
        <begin position="16"/>
        <end position="37"/>
    </location>
</feature>
<dbReference type="Proteomes" id="UP001320702">
    <property type="component" value="Unassembled WGS sequence"/>
</dbReference>
<protein>
    <submittedName>
        <fullName evidence="4">HTTM domain-containing protein</fullName>
    </submittedName>
</protein>
<keyword evidence="2" id="KW-0472">Membrane</keyword>
<proteinExistence type="predicted"/>
<sequence>MWSLDAWSAPRRDRRVPYLSVFMLRAQTEIVLIYAGLVKLTPDWLLGQPLRLWLQARTEGTWLAPMFQMDWIILAASWGVIALHVLGAPLLLWRRARLARRPAAPRDRRAAGRCRLRPPGSDDFPAAHRADRRGAVAGGADRAAGPRGGLQFRTPVERRRPPFFLADADI</sequence>
<evidence type="ECO:0000256" key="1">
    <source>
        <dbReference type="SAM" id="MobiDB-lite"/>
    </source>
</evidence>
<dbReference type="EMBL" id="JANAVZ010000008">
    <property type="protein sequence ID" value="MCT4334001.1"/>
    <property type="molecule type" value="Genomic_DNA"/>
</dbReference>
<dbReference type="Pfam" id="PF05090">
    <property type="entry name" value="HTTM"/>
    <property type="match status" value="1"/>
</dbReference>
<feature type="transmembrane region" description="Helical" evidence="2">
    <location>
        <begin position="71"/>
        <end position="93"/>
    </location>
</feature>
<reference evidence="4 5" key="1">
    <citation type="submission" date="2022-04" db="EMBL/GenBank/DDBJ databases">
        <title>Paracoccus sp. YLB-12 draft genome sequence.</title>
        <authorList>
            <person name="Yu L."/>
        </authorList>
    </citation>
    <scope>NUCLEOTIDE SEQUENCE [LARGE SCALE GENOMIC DNA]</scope>
    <source>
        <strain evidence="4 5">YLB-12</strain>
    </source>
</reference>
<name>A0ABT2KBW2_9RHOB</name>
<dbReference type="InterPro" id="IPR053934">
    <property type="entry name" value="HTTM_dom"/>
</dbReference>
<evidence type="ECO:0000313" key="5">
    <source>
        <dbReference type="Proteomes" id="UP001320702"/>
    </source>
</evidence>
<gene>
    <name evidence="4" type="ORF">MU516_14130</name>
</gene>
<feature type="compositionally biased region" description="Basic and acidic residues" evidence="1">
    <location>
        <begin position="125"/>
        <end position="134"/>
    </location>
</feature>
<keyword evidence="5" id="KW-1185">Reference proteome</keyword>
<accession>A0ABT2KBW2</accession>
<keyword evidence="2" id="KW-1133">Transmembrane helix</keyword>
<organism evidence="4 5">
    <name type="scientific">Paracoccus maritimus</name>
    <dbReference type="NCBI Taxonomy" id="2933292"/>
    <lineage>
        <taxon>Bacteria</taxon>
        <taxon>Pseudomonadati</taxon>
        <taxon>Pseudomonadota</taxon>
        <taxon>Alphaproteobacteria</taxon>
        <taxon>Rhodobacterales</taxon>
        <taxon>Paracoccaceae</taxon>
        <taxon>Paracoccus</taxon>
    </lineage>
</organism>
<evidence type="ECO:0000256" key="2">
    <source>
        <dbReference type="SAM" id="Phobius"/>
    </source>
</evidence>
<evidence type="ECO:0000259" key="3">
    <source>
        <dbReference type="Pfam" id="PF05090"/>
    </source>
</evidence>
<feature type="region of interest" description="Disordered" evidence="1">
    <location>
        <begin position="109"/>
        <end position="153"/>
    </location>
</feature>